<dbReference type="AlphaFoldDB" id="A0AA86QUT1"/>
<evidence type="ECO:0000313" key="6">
    <source>
        <dbReference type="Proteomes" id="UP001642409"/>
    </source>
</evidence>
<name>A0AA86QUT1_9EUKA</name>
<proteinExistence type="predicted"/>
<evidence type="ECO:0000313" key="3">
    <source>
        <dbReference type="EMBL" id="CAL5994294.1"/>
    </source>
</evidence>
<organism evidence="2">
    <name type="scientific">Hexamita inflata</name>
    <dbReference type="NCBI Taxonomy" id="28002"/>
    <lineage>
        <taxon>Eukaryota</taxon>
        <taxon>Metamonada</taxon>
        <taxon>Diplomonadida</taxon>
        <taxon>Hexamitidae</taxon>
        <taxon>Hexamitinae</taxon>
        <taxon>Hexamita</taxon>
    </lineage>
</organism>
<dbReference type="EMBL" id="CAXDID020000031">
    <property type="protein sequence ID" value="CAL5994294.1"/>
    <property type="molecule type" value="Genomic_DNA"/>
</dbReference>
<accession>A0AA86QUT1</accession>
<sequence>MTDEQFTQAFIKSIEQVTNTTYYSNETAFYAWQKLLEKQKNGLWVEVGNKCGISGKQAHDRFHNKWSKQFYDDIAPFKTEIKNIIYQGQKDNSNISITQIVQRVQESFPGQNFHYQTLYQFINYQIKREKATVTSHEMNQIEKLIAPPSFIEETSHSDFVPQLFSIQKMNCTTLDGSDAVNKRREYSLEEKDIQQLEKLLSRWDAIQQ</sequence>
<reference evidence="3 6" key="2">
    <citation type="submission" date="2024-07" db="EMBL/GenBank/DDBJ databases">
        <authorList>
            <person name="Akdeniz Z."/>
        </authorList>
    </citation>
    <scope>NUCLEOTIDE SEQUENCE [LARGE SCALE GENOMIC DNA]</scope>
</reference>
<evidence type="ECO:0000313" key="1">
    <source>
        <dbReference type="EMBL" id="CAI9943258.1"/>
    </source>
</evidence>
<dbReference type="EMBL" id="CATOUU010000714">
    <property type="protein sequence ID" value="CAI9943258.1"/>
    <property type="molecule type" value="Genomic_DNA"/>
</dbReference>
<reference evidence="2" key="1">
    <citation type="submission" date="2023-06" db="EMBL/GenBank/DDBJ databases">
        <authorList>
            <person name="Kurt Z."/>
        </authorList>
    </citation>
    <scope>NUCLEOTIDE SEQUENCE</scope>
</reference>
<dbReference type="EMBL" id="CAXDID020000147">
    <property type="protein sequence ID" value="CAL6040943.1"/>
    <property type="molecule type" value="Genomic_DNA"/>
</dbReference>
<dbReference type="EMBL" id="CAXDID020000033">
    <property type="protein sequence ID" value="CAL5995824.1"/>
    <property type="molecule type" value="Genomic_DNA"/>
</dbReference>
<dbReference type="Proteomes" id="UP001642409">
    <property type="component" value="Unassembled WGS sequence"/>
</dbReference>
<evidence type="ECO:0000313" key="5">
    <source>
        <dbReference type="EMBL" id="CAL6040943.1"/>
    </source>
</evidence>
<evidence type="ECO:0000313" key="2">
    <source>
        <dbReference type="EMBL" id="CAI9961142.1"/>
    </source>
</evidence>
<comment type="caution">
    <text evidence="2">The sequence shown here is derived from an EMBL/GenBank/DDBJ whole genome shotgun (WGS) entry which is preliminary data.</text>
</comment>
<dbReference type="EMBL" id="CATOUU010000937">
    <property type="protein sequence ID" value="CAI9961142.1"/>
    <property type="molecule type" value="Genomic_DNA"/>
</dbReference>
<keyword evidence="6" id="KW-1185">Reference proteome</keyword>
<protein>
    <submittedName>
        <fullName evidence="2">Uncharacterized protein</fullName>
    </submittedName>
</protein>
<evidence type="ECO:0000313" key="4">
    <source>
        <dbReference type="EMBL" id="CAL5995824.1"/>
    </source>
</evidence>
<gene>
    <name evidence="3" type="ORF">HINF_LOCUS13483</name>
    <name evidence="4" type="ORF">HINF_LOCUS14276</name>
    <name evidence="1" type="ORF">HINF_LOCUS30903</name>
    <name evidence="5" type="ORF">HINF_LOCUS38596</name>
    <name evidence="2" type="ORF">HINF_LOCUS48787</name>
</gene>